<gene>
    <name evidence="3" type="ORF">A1359_12910</name>
</gene>
<reference evidence="3 4" key="1">
    <citation type="submission" date="2016-03" db="EMBL/GenBank/DDBJ databases">
        <authorList>
            <person name="Ploux O."/>
        </authorList>
    </citation>
    <scope>NUCLEOTIDE SEQUENCE [LARGE SCALE GENOMIC DNA]</scope>
    <source>
        <strain evidence="3 4">R-45370</strain>
    </source>
</reference>
<dbReference type="InterPro" id="IPR040198">
    <property type="entry name" value="Fido_containing"/>
</dbReference>
<proteinExistence type="predicted"/>
<dbReference type="PROSITE" id="PS51459">
    <property type="entry name" value="FIDO"/>
    <property type="match status" value="1"/>
</dbReference>
<dbReference type="Pfam" id="PF02661">
    <property type="entry name" value="Fic"/>
    <property type="match status" value="1"/>
</dbReference>
<dbReference type="Gene3D" id="1.10.3290.10">
    <property type="entry name" value="Fido-like domain"/>
    <property type="match status" value="1"/>
</dbReference>
<protein>
    <recommendedName>
        <fullName evidence="2">Fido domain-containing protein</fullName>
    </recommendedName>
</protein>
<feature type="domain" description="Fido" evidence="2">
    <location>
        <begin position="98"/>
        <end position="235"/>
    </location>
</feature>
<dbReference type="InterPro" id="IPR036597">
    <property type="entry name" value="Fido-like_dom_sf"/>
</dbReference>
<feature type="site" description="Important for autoinhibition of adenylyltransferase activity" evidence="1">
    <location>
        <position position="48"/>
    </location>
</feature>
<dbReference type="OrthoDB" id="9807853at2"/>
<name>A0A177N7G9_9GAMM</name>
<evidence type="ECO:0000313" key="4">
    <source>
        <dbReference type="Proteomes" id="UP000078476"/>
    </source>
</evidence>
<keyword evidence="4" id="KW-1185">Reference proteome</keyword>
<sequence>MSTTADLDLLLAEVDLLKADLQLQDSEVDPSLQQQLDIVYTYDSNRLEGSSLDLSETQMVIRNGLMLPGKPMAENLSALNHYQAIKFIRQHASEQHLLSISTLEKIHIILSQAVHQHAGGAYRAQPVSLINGQAAPQAKDVPKQLAEHIHWLNLEGCFLHPLVFAAEAHLRLLCLQPFQNNNGLCARLIMNLILLSEGMPLLNIASDSNTRGNYIAAFNQAQADDHSAWQLFIAEQAKLNYQHLLNQ</sequence>
<comment type="caution">
    <text evidence="3">The sequence shown here is derived from an EMBL/GenBank/DDBJ whole genome shotgun (WGS) entry which is preliminary data.</text>
</comment>
<accession>A0A177N7G9</accession>
<dbReference type="SUPFAM" id="SSF140931">
    <property type="entry name" value="Fic-like"/>
    <property type="match status" value="1"/>
</dbReference>
<evidence type="ECO:0000259" key="2">
    <source>
        <dbReference type="PROSITE" id="PS51459"/>
    </source>
</evidence>
<dbReference type="RefSeq" id="WP_066984669.1">
    <property type="nucleotide sequence ID" value="NZ_LUUI01000123.1"/>
</dbReference>
<organism evidence="3 4">
    <name type="scientific">Methylomonas lenta</name>
    <dbReference type="NCBI Taxonomy" id="980561"/>
    <lineage>
        <taxon>Bacteria</taxon>
        <taxon>Pseudomonadati</taxon>
        <taxon>Pseudomonadota</taxon>
        <taxon>Gammaproteobacteria</taxon>
        <taxon>Methylococcales</taxon>
        <taxon>Methylococcaceae</taxon>
        <taxon>Methylomonas</taxon>
    </lineage>
</organism>
<evidence type="ECO:0000256" key="1">
    <source>
        <dbReference type="PIRSR" id="PIRSR640198-3"/>
    </source>
</evidence>
<dbReference type="EMBL" id="LUUI01000123">
    <property type="protein sequence ID" value="OAI13129.1"/>
    <property type="molecule type" value="Genomic_DNA"/>
</dbReference>
<dbReference type="PANTHER" id="PTHR13504">
    <property type="entry name" value="FIDO DOMAIN-CONTAINING PROTEIN DDB_G0283145"/>
    <property type="match status" value="1"/>
</dbReference>
<dbReference type="InterPro" id="IPR003812">
    <property type="entry name" value="Fido"/>
</dbReference>
<dbReference type="STRING" id="980561.A1359_12910"/>
<dbReference type="PANTHER" id="PTHR13504:SF38">
    <property type="entry name" value="FIDO DOMAIN-CONTAINING PROTEIN"/>
    <property type="match status" value="1"/>
</dbReference>
<evidence type="ECO:0000313" key="3">
    <source>
        <dbReference type="EMBL" id="OAI13129.1"/>
    </source>
</evidence>
<dbReference type="Proteomes" id="UP000078476">
    <property type="component" value="Unassembled WGS sequence"/>
</dbReference>
<dbReference type="AlphaFoldDB" id="A0A177N7G9"/>